<dbReference type="RefSeq" id="YP_010761378.1">
    <property type="nucleotide sequence ID" value="NC_073594.1"/>
</dbReference>
<protein>
    <submittedName>
        <fullName evidence="1">Uncharacterized protein</fullName>
    </submittedName>
</protein>
<dbReference type="KEGG" id="vg:80034749"/>
<sequence length="70" mass="7824">MSEEPFDAGGFLHGGKVYVAPRGTEAILTNGQWMHIGYVTAGPRQELMWRLNQTLKGEDPGRPVNWKGLR</sequence>
<dbReference type="EMBL" id="OP580516">
    <property type="protein sequence ID" value="UYM26634.1"/>
    <property type="molecule type" value="Genomic_DNA"/>
</dbReference>
<reference evidence="1" key="1">
    <citation type="submission" date="2022-10" db="EMBL/GenBank/DDBJ databases">
        <authorList>
            <person name="Shreffler J."/>
            <person name="Spring A.M."/>
            <person name="Klyczek K."/>
            <person name="Garlena R.A."/>
            <person name="Russell D.A."/>
            <person name="Pope W.H."/>
            <person name="Jacobs-Sera D."/>
            <person name="Hatfull G.F."/>
        </authorList>
    </citation>
    <scope>NUCLEOTIDE SEQUENCE</scope>
</reference>
<evidence type="ECO:0000313" key="2">
    <source>
        <dbReference type="Proteomes" id="UP001156221"/>
    </source>
</evidence>
<name>A0A9E7V2Q7_9CAUD</name>
<gene>
    <name evidence="1" type="primary">85</name>
    <name evidence="1" type="ORF">SEA_BAUER_85</name>
</gene>
<dbReference type="GeneID" id="80034749"/>
<organism evidence="1 2">
    <name type="scientific">Arthrobacter phage Bauer</name>
    <dbReference type="NCBI Taxonomy" id="2985648"/>
    <lineage>
        <taxon>Viruses</taxon>
        <taxon>Duplodnaviria</taxon>
        <taxon>Heunggongvirae</taxon>
        <taxon>Uroviricota</taxon>
        <taxon>Caudoviricetes</taxon>
        <taxon>Bauervirus</taxon>
        <taxon>Bauervirus bauer</taxon>
    </lineage>
</organism>
<keyword evidence="2" id="KW-1185">Reference proteome</keyword>
<dbReference type="Proteomes" id="UP001156221">
    <property type="component" value="Segment"/>
</dbReference>
<proteinExistence type="predicted"/>
<evidence type="ECO:0000313" key="1">
    <source>
        <dbReference type="EMBL" id="UYM26634.1"/>
    </source>
</evidence>
<accession>A0A9E7V2Q7</accession>